<dbReference type="InParanoid" id="A0A0G4FMY5"/>
<proteinExistence type="predicted"/>
<dbReference type="PhylomeDB" id="A0A0G4FMY5"/>
<keyword evidence="2" id="KW-1185">Reference proteome</keyword>
<evidence type="ECO:0000313" key="2">
    <source>
        <dbReference type="Proteomes" id="UP000041254"/>
    </source>
</evidence>
<sequence length="336" mass="37744">MEWFLPLELWGGRVVPLLTLRELVNLRSTSHAVGDAVTCDELLRIIDAEISCRSLNGLIDVNRCASLLGRFAYLLRCAWVLQRAEREWRLMGMFIQLAAIYGLTPRLPLVLSADWMAANLRTRAAFDRLPLAMAIYSTFGHHLTHHGHTLALQQSANGAYHIGNLSVRVVPLGALPAGHRYAGTYDRKDPVIRSDWLFPSFTSFLLRSLCRVWSCGAPHATLRTHIRRDNPGYLSLLAGEIDRDEGIVVDYCWDRGDLHGPMDEWRIVIVSGYRRGETIAAHLLVEWVAGAIELHTTERSAAGDTRLNVSMGRAVSVLRRFGLEHTINRGRVHVDV</sequence>
<reference evidence="1 2" key="1">
    <citation type="submission" date="2014-11" db="EMBL/GenBank/DDBJ databases">
        <authorList>
            <person name="Zhu J."/>
            <person name="Qi W."/>
            <person name="Song R."/>
        </authorList>
    </citation>
    <scope>NUCLEOTIDE SEQUENCE [LARGE SCALE GENOMIC DNA]</scope>
</reference>
<dbReference type="AlphaFoldDB" id="A0A0G4FMY5"/>
<organism evidence="1 2">
    <name type="scientific">Vitrella brassicaformis (strain CCMP3155)</name>
    <dbReference type="NCBI Taxonomy" id="1169540"/>
    <lineage>
        <taxon>Eukaryota</taxon>
        <taxon>Sar</taxon>
        <taxon>Alveolata</taxon>
        <taxon>Colpodellida</taxon>
        <taxon>Vitrellaceae</taxon>
        <taxon>Vitrella</taxon>
    </lineage>
</organism>
<dbReference type="EMBL" id="CDMY01000466">
    <property type="protein sequence ID" value="CEM15545.1"/>
    <property type="molecule type" value="Genomic_DNA"/>
</dbReference>
<protein>
    <submittedName>
        <fullName evidence="1">Uncharacterized protein</fullName>
    </submittedName>
</protein>
<name>A0A0G4FMY5_VITBC</name>
<accession>A0A0G4FMY5</accession>
<dbReference type="VEuPathDB" id="CryptoDB:Vbra_15789"/>
<evidence type="ECO:0000313" key="1">
    <source>
        <dbReference type="EMBL" id="CEM15545.1"/>
    </source>
</evidence>
<gene>
    <name evidence="1" type="ORF">Vbra_15789</name>
</gene>
<dbReference type="Proteomes" id="UP000041254">
    <property type="component" value="Unassembled WGS sequence"/>
</dbReference>